<sequence>MSPGQGKLPSDSIKVVPGRSKLRVESSNPVARGNPVPRPSKVKCIAPEEVIKLHSGVSKVPLPPASVSSRPYKPARRAFESQRPKPTRAAFESQRREPVRPSFESSRPPKPFPAIFESQRPKPALATFEAPRHVPDRPIFKPPRPVPPRPTYEPPRPVPARPAPGLRKEIVCGLRAASSMNPTTVRQRTNPTSLSQPRTVELPPSPLHVLFRFLQEFDNKILLMQQYIQYKTVVEAGDKAKDHGPKETSRSTSKERISELLLYRPALLPTWKGRMVDSTTLFPEFDCQFWANPPSNISRKALRLSMAMPIFLEVELVPTGRILNNVLFGRIPKLSDVELYFFLDEKETVRSKGERAHLFETMASRKAMIKARTSHHLDDGNVVDMDIDPEDQKTLGLTLQPIAVSQSTSSSLPPGFRMIWTPTSSRPC</sequence>
<evidence type="ECO:0000256" key="6">
    <source>
        <dbReference type="SAM" id="MobiDB-lite"/>
    </source>
</evidence>
<evidence type="ECO:0000313" key="9">
    <source>
        <dbReference type="Proteomes" id="UP000824890"/>
    </source>
</evidence>
<reference evidence="8 9" key="1">
    <citation type="submission" date="2021-05" db="EMBL/GenBank/DDBJ databases">
        <title>Genome Assembly of Synthetic Allotetraploid Brassica napus Reveals Homoeologous Exchanges between Subgenomes.</title>
        <authorList>
            <person name="Davis J.T."/>
        </authorList>
    </citation>
    <scope>NUCLEOTIDE SEQUENCE [LARGE SCALE GENOMIC DNA]</scope>
    <source>
        <strain evidence="9">cv. Da-Ae</strain>
        <tissue evidence="8">Seedling</tissue>
    </source>
</reference>
<gene>
    <name evidence="8" type="ORF">HID58_007674</name>
</gene>
<keyword evidence="5" id="KW-0804">Transcription</keyword>
<organism evidence="8 9">
    <name type="scientific">Brassica napus</name>
    <name type="common">Rape</name>
    <dbReference type="NCBI Taxonomy" id="3708"/>
    <lineage>
        <taxon>Eukaryota</taxon>
        <taxon>Viridiplantae</taxon>
        <taxon>Streptophyta</taxon>
        <taxon>Embryophyta</taxon>
        <taxon>Tracheophyta</taxon>
        <taxon>Spermatophyta</taxon>
        <taxon>Magnoliopsida</taxon>
        <taxon>eudicotyledons</taxon>
        <taxon>Gunneridae</taxon>
        <taxon>Pentapetalae</taxon>
        <taxon>rosids</taxon>
        <taxon>malvids</taxon>
        <taxon>Brassicales</taxon>
        <taxon>Brassicaceae</taxon>
        <taxon>Brassiceae</taxon>
        <taxon>Brassica</taxon>
    </lineage>
</organism>
<comment type="caution">
    <text evidence="8">The sequence shown here is derived from an EMBL/GenBank/DDBJ whole genome shotgun (WGS) entry which is preliminary data.</text>
</comment>
<feature type="region of interest" description="Disordered" evidence="6">
    <location>
        <begin position="1"/>
        <end position="41"/>
    </location>
</feature>
<evidence type="ECO:0000256" key="1">
    <source>
        <dbReference type="ARBA" id="ARBA00022723"/>
    </source>
</evidence>
<feature type="domain" description="AIPP2-like SPOC-like" evidence="7">
    <location>
        <begin position="271"/>
        <end position="373"/>
    </location>
</feature>
<keyword evidence="1" id="KW-0479">Metal-binding</keyword>
<feature type="compositionally biased region" description="Pro residues" evidence="6">
    <location>
        <begin position="140"/>
        <end position="162"/>
    </location>
</feature>
<evidence type="ECO:0000256" key="4">
    <source>
        <dbReference type="ARBA" id="ARBA00023015"/>
    </source>
</evidence>
<evidence type="ECO:0000313" key="8">
    <source>
        <dbReference type="EMBL" id="KAH0940213.1"/>
    </source>
</evidence>
<feature type="region of interest" description="Disordered" evidence="6">
    <location>
        <begin position="134"/>
        <end position="164"/>
    </location>
</feature>
<feature type="region of interest" description="Disordered" evidence="6">
    <location>
        <begin position="180"/>
        <end position="200"/>
    </location>
</feature>
<proteinExistence type="predicted"/>
<evidence type="ECO:0000259" key="7">
    <source>
        <dbReference type="Pfam" id="PF23121"/>
    </source>
</evidence>
<evidence type="ECO:0000256" key="3">
    <source>
        <dbReference type="ARBA" id="ARBA00022833"/>
    </source>
</evidence>
<dbReference type="EMBL" id="JAGKQM010000002">
    <property type="protein sequence ID" value="KAH0940213.1"/>
    <property type="molecule type" value="Genomic_DNA"/>
</dbReference>
<keyword evidence="9" id="KW-1185">Reference proteome</keyword>
<dbReference type="InterPro" id="IPR056280">
    <property type="entry name" value="AIPP2-like_SPOC"/>
</dbReference>
<evidence type="ECO:0000256" key="5">
    <source>
        <dbReference type="ARBA" id="ARBA00023163"/>
    </source>
</evidence>
<dbReference type="PANTHER" id="PTHR33304:SF37">
    <property type="entry name" value="DUF4283 DOMAIN-CONTAINING PROTEIN"/>
    <property type="match status" value="1"/>
</dbReference>
<accession>A0ABQ8EEX9</accession>
<dbReference type="InterPro" id="IPR049914">
    <property type="entry name" value="PHD1-3/5-6"/>
</dbReference>
<dbReference type="Pfam" id="PF23121">
    <property type="entry name" value="SPOC_AIPP2"/>
    <property type="match status" value="1"/>
</dbReference>
<name>A0ABQ8EEX9_BRANA</name>
<keyword evidence="4" id="KW-0805">Transcription regulation</keyword>
<keyword evidence="3" id="KW-0862">Zinc</keyword>
<feature type="compositionally biased region" description="Polar residues" evidence="6">
    <location>
        <begin position="180"/>
        <end position="198"/>
    </location>
</feature>
<evidence type="ECO:0000256" key="2">
    <source>
        <dbReference type="ARBA" id="ARBA00022771"/>
    </source>
</evidence>
<keyword evidence="2" id="KW-0863">Zinc-finger</keyword>
<dbReference type="Proteomes" id="UP000824890">
    <property type="component" value="Unassembled WGS sequence"/>
</dbReference>
<protein>
    <recommendedName>
        <fullName evidence="7">AIPP2-like SPOC-like domain-containing protein</fullName>
    </recommendedName>
</protein>
<feature type="region of interest" description="Disordered" evidence="6">
    <location>
        <begin position="55"/>
        <end position="117"/>
    </location>
</feature>
<dbReference type="PANTHER" id="PTHR33304">
    <property type="match status" value="1"/>
</dbReference>